<organism evidence="2 3">
    <name type="scientific">Candidatus Gottesmanbacteria bacterium RIFCSPLOWO2_02_FULL_38_8</name>
    <dbReference type="NCBI Taxonomy" id="1798397"/>
    <lineage>
        <taxon>Bacteria</taxon>
        <taxon>Candidatus Gottesmaniibacteriota</taxon>
    </lineage>
</organism>
<dbReference type="InterPro" id="IPR011051">
    <property type="entry name" value="RmlC_Cupin_sf"/>
</dbReference>
<dbReference type="SUPFAM" id="SSF51182">
    <property type="entry name" value="RmlC-like cupins"/>
    <property type="match status" value="1"/>
</dbReference>
<dbReference type="PANTHER" id="PTHR43698">
    <property type="entry name" value="RIBD C-TERMINAL DOMAIN CONTAINING PROTEIN"/>
    <property type="match status" value="1"/>
</dbReference>
<dbReference type="Gene3D" id="2.60.120.10">
    <property type="entry name" value="Jelly Rolls"/>
    <property type="match status" value="1"/>
</dbReference>
<sequence length="120" mass="13375">MKVVNIKNVTKQHLGSPLFTGEVVRQSPVTDNEGSDLSIDYVHFPKGIRNKFHKHANDQVLIIIRGQGIVATRKKKFKVKVGDVVWSPAGEVHWHGAAPGFAFSHISVTRAHTKLTQMEK</sequence>
<protein>
    <recommendedName>
        <fullName evidence="1">Cupin type-2 domain-containing protein</fullName>
    </recommendedName>
</protein>
<dbReference type="InterPro" id="IPR013096">
    <property type="entry name" value="Cupin_2"/>
</dbReference>
<evidence type="ECO:0000313" key="2">
    <source>
        <dbReference type="EMBL" id="OGG32118.1"/>
    </source>
</evidence>
<dbReference type="AlphaFoldDB" id="A0A1F6B5C3"/>
<gene>
    <name evidence="2" type="ORF">A3I51_05380</name>
</gene>
<dbReference type="Proteomes" id="UP000179209">
    <property type="component" value="Unassembled WGS sequence"/>
</dbReference>
<comment type="caution">
    <text evidence="2">The sequence shown here is derived from an EMBL/GenBank/DDBJ whole genome shotgun (WGS) entry which is preliminary data.</text>
</comment>
<dbReference type="PANTHER" id="PTHR43698:SF1">
    <property type="entry name" value="BLL4564 PROTEIN"/>
    <property type="match status" value="1"/>
</dbReference>
<evidence type="ECO:0000313" key="3">
    <source>
        <dbReference type="Proteomes" id="UP000179209"/>
    </source>
</evidence>
<name>A0A1F6B5C3_9BACT</name>
<dbReference type="InterPro" id="IPR014710">
    <property type="entry name" value="RmlC-like_jellyroll"/>
</dbReference>
<evidence type="ECO:0000259" key="1">
    <source>
        <dbReference type="Pfam" id="PF07883"/>
    </source>
</evidence>
<accession>A0A1F6B5C3</accession>
<dbReference type="Pfam" id="PF07883">
    <property type="entry name" value="Cupin_2"/>
    <property type="match status" value="1"/>
</dbReference>
<dbReference type="EMBL" id="MFKA01000027">
    <property type="protein sequence ID" value="OGG32118.1"/>
    <property type="molecule type" value="Genomic_DNA"/>
</dbReference>
<feature type="domain" description="Cupin type-2" evidence="1">
    <location>
        <begin position="42"/>
        <end position="96"/>
    </location>
</feature>
<proteinExistence type="predicted"/>
<reference evidence="2 3" key="1">
    <citation type="journal article" date="2016" name="Nat. Commun.">
        <title>Thousands of microbial genomes shed light on interconnected biogeochemical processes in an aquifer system.</title>
        <authorList>
            <person name="Anantharaman K."/>
            <person name="Brown C.T."/>
            <person name="Hug L.A."/>
            <person name="Sharon I."/>
            <person name="Castelle C.J."/>
            <person name="Probst A.J."/>
            <person name="Thomas B.C."/>
            <person name="Singh A."/>
            <person name="Wilkins M.J."/>
            <person name="Karaoz U."/>
            <person name="Brodie E.L."/>
            <person name="Williams K.H."/>
            <person name="Hubbard S.S."/>
            <person name="Banfield J.F."/>
        </authorList>
    </citation>
    <scope>NUCLEOTIDE SEQUENCE [LARGE SCALE GENOMIC DNA]</scope>
</reference>